<dbReference type="EMBL" id="WBWF01000001">
    <property type="protein sequence ID" value="KAB2706487.1"/>
    <property type="molecule type" value="Genomic_DNA"/>
</dbReference>
<feature type="compositionally biased region" description="Basic and acidic residues" evidence="1">
    <location>
        <begin position="1"/>
        <end position="20"/>
    </location>
</feature>
<dbReference type="Proteomes" id="UP000435957">
    <property type="component" value="Unassembled WGS sequence"/>
</dbReference>
<evidence type="ECO:0000313" key="3">
    <source>
        <dbReference type="EMBL" id="KAB2706487.1"/>
    </source>
</evidence>
<feature type="domain" description="Topoisomerase 6 subunit A/Spo11 TOPRIM" evidence="2">
    <location>
        <begin position="573"/>
        <end position="713"/>
    </location>
</feature>
<proteinExistence type="predicted"/>
<comment type="caution">
    <text evidence="3">The sequence shown here is derived from an EMBL/GenBank/DDBJ whole genome shotgun (WGS) entry which is preliminary data.</text>
</comment>
<dbReference type="InterPro" id="IPR034136">
    <property type="entry name" value="TOPRIM_Topo6A/Spo11"/>
</dbReference>
<sequence length="808" mass="88469">MDRQQDHWRCSMSDPKELARERKRRQRAREKQVKQLEFIRTDASLFLHPDRLSQKAGAPKHLLRRMAIKEIVDNALDASPTAILTTVDADTFVIQDNGDGIDPAKVPTMFSVTRPMMSTKLIRRPTRGMVGNGNRVVAGAAFASGGGLTVESRGVKQDLSFDLQSGETVVIDRTDSEVTQGTRITIRFGAALPRDEYATAWGDTAIRLAGNSAKPMLTHPDWYSEASFAELVGAARGSAQDLADLFGVDLCHAEDGLIEQDEFAEHDRDIGHADSGQIVQGQSTGQPRDIQSLTLEKLKALAPKAPVLVPISETAFSGSYKVESIQANVAGAFVPAVIQVWATSQTGNTRIALIVNRTPAVADMSVQVGGDAFISGCGLQWEHIGTVPKGDYGIIIAVTTPAVALISDGKTPDLSPFKEGLKSAVGQALRRAHRPKRRGISIKDAAYEIMDVAYRKASASGTLPANARQIMYAARPYILEVTGQDKLADAYFTQTLLPSFMEENPELTAEWDVVYDARGHLVEPHTEHSLPLGTLRVREYMRLRPRHDIGSLVSANVSGLHPTAGPGDRYGTVLFIEKEGFEPLLRASRIAERYDLAVMSTKGMSVIAARALVDHLSASGIKILVAHDLDMAGIRIFGTLGADSNRYQFKHQPDIRRLGLTLEQAVEMSLQDERQEIKGDHDRIIEGLKSYGATASELKFITSGRRVELNAMPSDQFIEWIERGLQAHGVQKIIPSPETIEQRARQIIAVQHIHDEIRKLEQLGREYASTVPLPSNLTDMMRDAFRTDPTAPWEGALLVALQNNGGAA</sequence>
<name>A0AB34DRR7_9HYPH</name>
<organism evidence="3 4">
    <name type="scientific">Brucella lupini</name>
    <dbReference type="NCBI Taxonomy" id="255457"/>
    <lineage>
        <taxon>Bacteria</taxon>
        <taxon>Pseudomonadati</taxon>
        <taxon>Pseudomonadota</taxon>
        <taxon>Alphaproteobacteria</taxon>
        <taxon>Hyphomicrobiales</taxon>
        <taxon>Brucellaceae</taxon>
        <taxon>Brucella/Ochrobactrum group</taxon>
        <taxon>Brucella</taxon>
    </lineage>
</organism>
<dbReference type="Pfam" id="PF13589">
    <property type="entry name" value="HATPase_c_3"/>
    <property type="match status" value="1"/>
</dbReference>
<dbReference type="AlphaFoldDB" id="A0AB34DRR7"/>
<dbReference type="GO" id="GO:0003677">
    <property type="term" value="F:DNA binding"/>
    <property type="evidence" value="ECO:0007669"/>
    <property type="project" value="InterPro"/>
</dbReference>
<protein>
    <recommendedName>
        <fullName evidence="2">Topoisomerase 6 subunit A/Spo11 TOPRIM domain-containing protein</fullName>
    </recommendedName>
</protein>
<dbReference type="GO" id="GO:0005694">
    <property type="term" value="C:chromosome"/>
    <property type="evidence" value="ECO:0007669"/>
    <property type="project" value="InterPro"/>
</dbReference>
<dbReference type="SUPFAM" id="SSF56726">
    <property type="entry name" value="DNA topoisomerase IV, alpha subunit"/>
    <property type="match status" value="1"/>
</dbReference>
<gene>
    <name evidence="3" type="ORF">F9L03_02115</name>
</gene>
<keyword evidence="4" id="KW-1185">Reference proteome</keyword>
<dbReference type="SUPFAM" id="SSF55874">
    <property type="entry name" value="ATPase domain of HSP90 chaperone/DNA topoisomerase II/histidine kinase"/>
    <property type="match status" value="1"/>
</dbReference>
<dbReference type="InterPro" id="IPR036078">
    <property type="entry name" value="Spo11/TopoVI_A_sf"/>
</dbReference>
<accession>A0AB34DRR7</accession>
<reference evidence="3 4" key="1">
    <citation type="submission" date="2019-09" db="EMBL/GenBank/DDBJ databases">
        <title>Taxonomic organization of the family Brucellaceae based on a phylogenomic approach.</title>
        <authorList>
            <person name="Leclercq S."/>
            <person name="Cloeckaert A."/>
            <person name="Zygmunt M.S."/>
        </authorList>
    </citation>
    <scope>NUCLEOTIDE SEQUENCE [LARGE SCALE GENOMIC DNA]</scope>
    <source>
        <strain evidence="3 4">LUP23</strain>
    </source>
</reference>
<evidence type="ECO:0000259" key="2">
    <source>
        <dbReference type="Pfam" id="PF21180"/>
    </source>
</evidence>
<dbReference type="Gene3D" id="3.40.1360.10">
    <property type="match status" value="1"/>
</dbReference>
<evidence type="ECO:0000256" key="1">
    <source>
        <dbReference type="SAM" id="MobiDB-lite"/>
    </source>
</evidence>
<feature type="region of interest" description="Disordered" evidence="1">
    <location>
        <begin position="1"/>
        <end position="25"/>
    </location>
</feature>
<dbReference type="InterPro" id="IPR036890">
    <property type="entry name" value="HATPase_C_sf"/>
</dbReference>
<dbReference type="Pfam" id="PF21180">
    <property type="entry name" value="TOP6A-Spo11_Toprim"/>
    <property type="match status" value="1"/>
</dbReference>
<evidence type="ECO:0000313" key="4">
    <source>
        <dbReference type="Proteomes" id="UP000435957"/>
    </source>
</evidence>
<dbReference type="Gene3D" id="3.30.565.10">
    <property type="entry name" value="Histidine kinase-like ATPase, C-terminal domain"/>
    <property type="match status" value="1"/>
</dbReference>